<dbReference type="EMBL" id="JADIMH010000034">
    <property type="protein sequence ID" value="MBO8467330.1"/>
    <property type="molecule type" value="Genomic_DNA"/>
</dbReference>
<name>A0A9D9NBN1_9BACT</name>
<reference evidence="1" key="1">
    <citation type="submission" date="2020-10" db="EMBL/GenBank/DDBJ databases">
        <authorList>
            <person name="Gilroy R."/>
        </authorList>
    </citation>
    <scope>NUCLEOTIDE SEQUENCE</scope>
    <source>
        <strain evidence="1">B1-15692</strain>
    </source>
</reference>
<accession>A0A9D9NBN1</accession>
<gene>
    <name evidence="1" type="ORF">IAB99_06165</name>
</gene>
<organism evidence="1 2">
    <name type="scientific">Candidatus Cryptobacteroides faecipullorum</name>
    <dbReference type="NCBI Taxonomy" id="2840764"/>
    <lineage>
        <taxon>Bacteria</taxon>
        <taxon>Pseudomonadati</taxon>
        <taxon>Bacteroidota</taxon>
        <taxon>Bacteroidia</taxon>
        <taxon>Bacteroidales</taxon>
        <taxon>Candidatus Cryptobacteroides</taxon>
    </lineage>
</organism>
<proteinExistence type="predicted"/>
<evidence type="ECO:0000313" key="2">
    <source>
        <dbReference type="Proteomes" id="UP000823660"/>
    </source>
</evidence>
<reference evidence="1" key="2">
    <citation type="journal article" date="2021" name="PeerJ">
        <title>Extensive microbial diversity within the chicken gut microbiome revealed by metagenomics and culture.</title>
        <authorList>
            <person name="Gilroy R."/>
            <person name="Ravi A."/>
            <person name="Getino M."/>
            <person name="Pursley I."/>
            <person name="Horton D.L."/>
            <person name="Alikhan N.F."/>
            <person name="Baker D."/>
            <person name="Gharbi K."/>
            <person name="Hall N."/>
            <person name="Watson M."/>
            <person name="Adriaenssens E.M."/>
            <person name="Foster-Nyarko E."/>
            <person name="Jarju S."/>
            <person name="Secka A."/>
            <person name="Antonio M."/>
            <person name="Oren A."/>
            <person name="Chaudhuri R.R."/>
            <person name="La Ragione R."/>
            <person name="Hildebrand F."/>
            <person name="Pallen M.J."/>
        </authorList>
    </citation>
    <scope>NUCLEOTIDE SEQUENCE</scope>
    <source>
        <strain evidence="1">B1-15692</strain>
    </source>
</reference>
<evidence type="ECO:0000313" key="1">
    <source>
        <dbReference type="EMBL" id="MBO8467330.1"/>
    </source>
</evidence>
<dbReference type="AlphaFoldDB" id="A0A9D9NBN1"/>
<comment type="caution">
    <text evidence="1">The sequence shown here is derived from an EMBL/GenBank/DDBJ whole genome shotgun (WGS) entry which is preliminary data.</text>
</comment>
<dbReference type="Proteomes" id="UP000823660">
    <property type="component" value="Unassembled WGS sequence"/>
</dbReference>
<protein>
    <submittedName>
        <fullName evidence="1">Uncharacterized protein</fullName>
    </submittedName>
</protein>
<sequence length="69" mass="7772">MKNFFSCSGQAGIRTGFFEISIYCTYDLTPQYNKNAIAGHQETIPLSAFGPTVDERFRIGLSLMLYINL</sequence>